<dbReference type="Pfam" id="PF00293">
    <property type="entry name" value="NUDIX"/>
    <property type="match status" value="1"/>
</dbReference>
<name>A0ABN6P7Q8_9PROT</name>
<dbReference type="PROSITE" id="PS51462">
    <property type="entry name" value="NUDIX"/>
    <property type="match status" value="1"/>
</dbReference>
<evidence type="ECO:0000313" key="3">
    <source>
        <dbReference type="EMBL" id="BDG74827.1"/>
    </source>
</evidence>
<proteinExistence type="predicted"/>
<sequence length="309" mass="32299">MGPIGAPDASPPPLAGAPARRYTRPMPDPALARHIAACNNIASPAGLIPFRMGGAQVGWVSPDLAQALTFRPRDFHFDGDGVGLAARLRSPGARSEALAAALPSLAAGGFLRIRNEAFDLRATSTGPVLGTLDRGALPAFGAMSQGVHVNGLVRRADGLHVWVGIRAKDKAVAPGQLDNVVAGGIPAGLSAEECLVKEAAEEARLPPTLAATARPAGRVSYVMSNAEGLRRDVLHCFDLDIPEGITPTPGDDEVERFELWPAARLLEAVRATDGIKFNVNLVLIDLFLREGMVADPDGSLRAGLDQGPD</sequence>
<keyword evidence="4" id="KW-1185">Reference proteome</keyword>
<dbReference type="SUPFAM" id="SSF55811">
    <property type="entry name" value="Nudix"/>
    <property type="match status" value="1"/>
</dbReference>
<evidence type="ECO:0000256" key="1">
    <source>
        <dbReference type="SAM" id="MobiDB-lite"/>
    </source>
</evidence>
<feature type="domain" description="Nudix hydrolase" evidence="2">
    <location>
        <begin position="144"/>
        <end position="285"/>
    </location>
</feature>
<dbReference type="InterPro" id="IPR015797">
    <property type="entry name" value="NUDIX_hydrolase-like_dom_sf"/>
</dbReference>
<protein>
    <submittedName>
        <fullName evidence="3">DUF4743 domain-containing protein</fullName>
    </submittedName>
</protein>
<dbReference type="Pfam" id="PF15916">
    <property type="entry name" value="DUF4743"/>
    <property type="match status" value="1"/>
</dbReference>
<feature type="region of interest" description="Disordered" evidence="1">
    <location>
        <begin position="1"/>
        <end position="23"/>
    </location>
</feature>
<evidence type="ECO:0000313" key="4">
    <source>
        <dbReference type="Proteomes" id="UP000831327"/>
    </source>
</evidence>
<dbReference type="Proteomes" id="UP000831327">
    <property type="component" value="Chromosome"/>
</dbReference>
<dbReference type="InterPro" id="IPR031804">
    <property type="entry name" value="DUF4743"/>
</dbReference>
<reference evidence="3 4" key="1">
    <citation type="journal article" date="2016" name="Microbes Environ.">
        <title>Phylogenetically diverse aerobic anoxygenic phototrophic bacteria isolated from epilithic biofilms in Tama river, Japan.</title>
        <authorList>
            <person name="Hirose S."/>
            <person name="Matsuura K."/>
            <person name="Haruta S."/>
        </authorList>
    </citation>
    <scope>NUCLEOTIDE SEQUENCE [LARGE SCALE GENOMIC DNA]</scope>
    <source>
        <strain evidence="3 4">S08</strain>
    </source>
</reference>
<dbReference type="PANTHER" id="PTHR13622:SF8">
    <property type="entry name" value="THIAMIN PYROPHOSPHOKINASE 1"/>
    <property type="match status" value="1"/>
</dbReference>
<dbReference type="EMBL" id="AP025637">
    <property type="protein sequence ID" value="BDG74827.1"/>
    <property type="molecule type" value="Genomic_DNA"/>
</dbReference>
<gene>
    <name evidence="3" type="ORF">Rmf_47560</name>
</gene>
<evidence type="ECO:0000259" key="2">
    <source>
        <dbReference type="PROSITE" id="PS51462"/>
    </source>
</evidence>
<organism evidence="3 4">
    <name type="scientific">Roseomonas fluvialis</name>
    <dbReference type="NCBI Taxonomy" id="1750527"/>
    <lineage>
        <taxon>Bacteria</taxon>
        <taxon>Pseudomonadati</taxon>
        <taxon>Pseudomonadota</taxon>
        <taxon>Alphaproteobacteria</taxon>
        <taxon>Acetobacterales</taxon>
        <taxon>Roseomonadaceae</taxon>
        <taxon>Roseomonas</taxon>
    </lineage>
</organism>
<accession>A0ABN6P7Q8</accession>
<dbReference type="Gene3D" id="3.90.79.10">
    <property type="entry name" value="Nucleoside Triphosphate Pyrophosphohydrolase"/>
    <property type="match status" value="1"/>
</dbReference>
<dbReference type="CDD" id="cd03676">
    <property type="entry name" value="NUDIX_Tnr3_like"/>
    <property type="match status" value="1"/>
</dbReference>
<dbReference type="InterPro" id="IPR000086">
    <property type="entry name" value="NUDIX_hydrolase_dom"/>
</dbReference>
<dbReference type="PANTHER" id="PTHR13622">
    <property type="entry name" value="THIAMIN PYROPHOSPHOKINASE"/>
    <property type="match status" value="1"/>
</dbReference>